<evidence type="ECO:0000256" key="4">
    <source>
        <dbReference type="ARBA" id="ARBA00022692"/>
    </source>
</evidence>
<evidence type="ECO:0000256" key="3">
    <source>
        <dbReference type="ARBA" id="ARBA00022475"/>
    </source>
</evidence>
<feature type="transmembrane region" description="Helical" evidence="7">
    <location>
        <begin position="164"/>
        <end position="192"/>
    </location>
</feature>
<dbReference type="SUPFAM" id="SSF103473">
    <property type="entry name" value="MFS general substrate transporter"/>
    <property type="match status" value="1"/>
</dbReference>
<dbReference type="Pfam" id="PF05977">
    <property type="entry name" value="MFS_3"/>
    <property type="match status" value="1"/>
</dbReference>
<evidence type="ECO:0000256" key="6">
    <source>
        <dbReference type="ARBA" id="ARBA00023136"/>
    </source>
</evidence>
<gene>
    <name evidence="9" type="ORF">DAETH_21040</name>
</gene>
<comment type="subcellular location">
    <subcellularLocation>
        <location evidence="1">Cell membrane</location>
        <topology evidence="1">Multi-pass membrane protein</topology>
    </subcellularLocation>
</comment>
<evidence type="ECO:0000259" key="8">
    <source>
        <dbReference type="PROSITE" id="PS50850"/>
    </source>
</evidence>
<organism evidence="9 10">
    <name type="scientific">Deinococcus aetherius</name>
    <dbReference type="NCBI Taxonomy" id="200252"/>
    <lineage>
        <taxon>Bacteria</taxon>
        <taxon>Thermotogati</taxon>
        <taxon>Deinococcota</taxon>
        <taxon>Deinococci</taxon>
        <taxon>Deinococcales</taxon>
        <taxon>Deinococcaceae</taxon>
        <taxon>Deinococcus</taxon>
    </lineage>
</organism>
<dbReference type="Proteomes" id="UP001064971">
    <property type="component" value="Chromosome"/>
</dbReference>
<keyword evidence="3" id="KW-1003">Cell membrane</keyword>
<evidence type="ECO:0000256" key="1">
    <source>
        <dbReference type="ARBA" id="ARBA00004651"/>
    </source>
</evidence>
<dbReference type="RefSeq" id="WP_264774845.1">
    <property type="nucleotide sequence ID" value="NZ_AP026560.1"/>
</dbReference>
<feature type="transmembrane region" description="Helical" evidence="7">
    <location>
        <begin position="382"/>
        <end position="400"/>
    </location>
</feature>
<evidence type="ECO:0000256" key="5">
    <source>
        <dbReference type="ARBA" id="ARBA00022989"/>
    </source>
</evidence>
<dbReference type="PROSITE" id="PS50850">
    <property type="entry name" value="MFS"/>
    <property type="match status" value="1"/>
</dbReference>
<keyword evidence="10" id="KW-1185">Reference proteome</keyword>
<keyword evidence="5 7" id="KW-1133">Transmembrane helix</keyword>
<feature type="transmembrane region" description="Helical" evidence="7">
    <location>
        <begin position="261"/>
        <end position="283"/>
    </location>
</feature>
<evidence type="ECO:0000313" key="10">
    <source>
        <dbReference type="Proteomes" id="UP001064971"/>
    </source>
</evidence>
<feature type="transmembrane region" description="Helical" evidence="7">
    <location>
        <begin position="227"/>
        <end position="249"/>
    </location>
</feature>
<dbReference type="InterPro" id="IPR020846">
    <property type="entry name" value="MFS_dom"/>
</dbReference>
<evidence type="ECO:0000256" key="2">
    <source>
        <dbReference type="ARBA" id="ARBA00022448"/>
    </source>
</evidence>
<keyword evidence="4 7" id="KW-0812">Transmembrane</keyword>
<protein>
    <submittedName>
        <fullName evidence="9">MFS transporter</fullName>
    </submittedName>
</protein>
<proteinExistence type="predicted"/>
<feature type="domain" description="Major facilitator superfamily (MFS) profile" evidence="8">
    <location>
        <begin position="223"/>
        <end position="413"/>
    </location>
</feature>
<evidence type="ECO:0000256" key="7">
    <source>
        <dbReference type="SAM" id="Phobius"/>
    </source>
</evidence>
<dbReference type="CDD" id="cd06173">
    <property type="entry name" value="MFS_MefA_like"/>
    <property type="match status" value="1"/>
</dbReference>
<feature type="transmembrane region" description="Helical" evidence="7">
    <location>
        <begin position="290"/>
        <end position="308"/>
    </location>
</feature>
<feature type="transmembrane region" description="Helical" evidence="7">
    <location>
        <begin position="314"/>
        <end position="336"/>
    </location>
</feature>
<feature type="transmembrane region" description="Helical" evidence="7">
    <location>
        <begin position="80"/>
        <end position="101"/>
    </location>
</feature>
<reference evidence="9" key="1">
    <citation type="submission" date="2022-07" db="EMBL/GenBank/DDBJ databases">
        <title>Complete Genome Sequence of the Radioresistant Bacterium Deinococcus aetherius ST0316, Isolated from the Air Dust collected in Lower Stratosphere above Japan.</title>
        <authorList>
            <person name="Satoh K."/>
            <person name="Hagiwara K."/>
            <person name="Katsumata K."/>
            <person name="Kubo A."/>
            <person name="Yokobori S."/>
            <person name="Yamagishi A."/>
            <person name="Oono Y."/>
            <person name="Narumi I."/>
        </authorList>
    </citation>
    <scope>NUCLEOTIDE SEQUENCE</scope>
    <source>
        <strain evidence="9">ST0316</strain>
    </source>
</reference>
<feature type="transmembrane region" description="Helical" evidence="7">
    <location>
        <begin position="108"/>
        <end position="127"/>
    </location>
</feature>
<dbReference type="InterPro" id="IPR036259">
    <property type="entry name" value="MFS_trans_sf"/>
</dbReference>
<accession>A0ABN6RH82</accession>
<dbReference type="PANTHER" id="PTHR23513">
    <property type="entry name" value="INTEGRAL MEMBRANE EFFLUX PROTEIN-RELATED"/>
    <property type="match status" value="1"/>
</dbReference>
<evidence type="ECO:0000313" key="9">
    <source>
        <dbReference type="EMBL" id="BDP42135.1"/>
    </source>
</evidence>
<dbReference type="InterPro" id="IPR010290">
    <property type="entry name" value="TM_effector"/>
</dbReference>
<feature type="transmembrane region" description="Helical" evidence="7">
    <location>
        <begin position="357"/>
        <end position="376"/>
    </location>
</feature>
<name>A0ABN6RH82_9DEIO</name>
<dbReference type="PANTHER" id="PTHR23513:SF6">
    <property type="entry name" value="MAJOR FACILITATOR SUPERFAMILY ASSOCIATED DOMAIN-CONTAINING PROTEIN"/>
    <property type="match status" value="1"/>
</dbReference>
<feature type="transmembrane region" description="Helical" evidence="7">
    <location>
        <begin position="50"/>
        <end position="68"/>
    </location>
</feature>
<keyword evidence="2" id="KW-0813">Transport</keyword>
<sequence>MNYAETRATRVPAFNRLWAAETLSVLGQQVALLALPLIAAVTLRATPAQMGLLVAFETAPLLLLSLVAGVWIDRRPRRPVLVWADLLRAAALLFIPLAALAGVLRLELLYAVAFVVGTLSVFFNVAYQALLPDVVPRAALTDANSKLETSRSGAEVLGPGLGGLLIGVVGSLAAVWLNILTFVASAVLLGGLRTAEHVTPRQTSGPLLTGLREGLGYVWSHPLIRPLVLCASTLNLAQGLLDALLVLHLSRDLGLTPAQIGLVYMGGNVGFLLGALLSGWVAARLGLGRAALGAALVAGVGLLLVPVSGAFGPFAIPGLILARLLFGFGAVVFSVGHVSLRQAITPRELQGRMHASVRFFAGGVVPLGALIGGLVGQRYGTQTALLAAGLIGLTAWLWLWRTDVPRMASADPT</sequence>
<dbReference type="EMBL" id="AP026560">
    <property type="protein sequence ID" value="BDP42135.1"/>
    <property type="molecule type" value="Genomic_DNA"/>
</dbReference>
<keyword evidence="6 7" id="KW-0472">Membrane</keyword>
<dbReference type="Gene3D" id="1.20.1250.20">
    <property type="entry name" value="MFS general substrate transporter like domains"/>
    <property type="match status" value="1"/>
</dbReference>